<reference evidence="1 2" key="1">
    <citation type="submission" date="2016-10" db="EMBL/GenBank/DDBJ databases">
        <authorList>
            <person name="de Groot N.N."/>
        </authorList>
    </citation>
    <scope>NUCLEOTIDE SEQUENCE [LARGE SCALE GENOMIC DNA]</scope>
    <source>
        <strain evidence="1 2">DSM 22274</strain>
    </source>
</reference>
<dbReference type="RefSeq" id="WP_044572394.1">
    <property type="nucleotide sequence ID" value="NZ_CP013745.1"/>
</dbReference>
<organism evidence="1 2">
    <name type="scientific">Arthrobacter alpinus</name>
    <dbReference type="NCBI Taxonomy" id="656366"/>
    <lineage>
        <taxon>Bacteria</taxon>
        <taxon>Bacillati</taxon>
        <taxon>Actinomycetota</taxon>
        <taxon>Actinomycetes</taxon>
        <taxon>Micrococcales</taxon>
        <taxon>Micrococcaceae</taxon>
        <taxon>Arthrobacter</taxon>
    </lineage>
</organism>
<protein>
    <submittedName>
        <fullName evidence="1">Polyketide cyclase / dehydrase and lipid transport</fullName>
    </submittedName>
</protein>
<dbReference type="CDD" id="cd07818">
    <property type="entry name" value="SRPBCC_1"/>
    <property type="match status" value="1"/>
</dbReference>
<dbReference type="OrthoDB" id="9807923at2"/>
<dbReference type="STRING" id="656366.AS189_09005"/>
<dbReference type="InterPro" id="IPR019587">
    <property type="entry name" value="Polyketide_cyclase/dehydratase"/>
</dbReference>
<dbReference type="Pfam" id="PF10604">
    <property type="entry name" value="Polyketide_cyc2"/>
    <property type="match status" value="1"/>
</dbReference>
<dbReference type="KEGG" id="arw:MB46_09290"/>
<dbReference type="AlphaFoldDB" id="A0A0U3H2P4"/>
<name>A0A0U3H2P4_9MICC</name>
<gene>
    <name evidence="1" type="ORF">SAMN04489740_0588</name>
</gene>
<accession>A0A0U3H2P4</accession>
<dbReference type="Proteomes" id="UP000182725">
    <property type="component" value="Unassembled WGS sequence"/>
</dbReference>
<dbReference type="eggNOG" id="COG3832">
    <property type="taxonomic scope" value="Bacteria"/>
</dbReference>
<dbReference type="Gene3D" id="3.30.530.20">
    <property type="match status" value="1"/>
</dbReference>
<sequence>MSTFTVSRSSVIPAPAAEIYAHVVGFREWINWSPWEGLDPSMQRSYSGPVEGVGATYSWKGNGKAGAGTMEILEAVEPSRIHLRLEFTKPMKAVNPTTFTFEPVGDGTRVTWTMTGENKGLSRVFMLFMNMDKMVGGDFEKGLAQLAELVAKKN</sequence>
<proteinExistence type="predicted"/>
<accession>A0A1H5FU19</accession>
<dbReference type="EMBL" id="FNTV01000001">
    <property type="protein sequence ID" value="SEE06644.1"/>
    <property type="molecule type" value="Genomic_DNA"/>
</dbReference>
<dbReference type="SUPFAM" id="SSF55961">
    <property type="entry name" value="Bet v1-like"/>
    <property type="match status" value="1"/>
</dbReference>
<evidence type="ECO:0000313" key="2">
    <source>
        <dbReference type="Proteomes" id="UP000182725"/>
    </source>
</evidence>
<evidence type="ECO:0000313" key="1">
    <source>
        <dbReference type="EMBL" id="SEE06644.1"/>
    </source>
</evidence>
<dbReference type="InterPro" id="IPR023393">
    <property type="entry name" value="START-like_dom_sf"/>
</dbReference>